<gene>
    <name evidence="6" type="ORF">ACFPN2_30990</name>
</gene>
<dbReference type="PIRSF" id="PIRSF007663">
    <property type="entry name" value="UCP007663"/>
    <property type="match status" value="1"/>
</dbReference>
<evidence type="ECO:0000256" key="2">
    <source>
        <dbReference type="SAM" id="SignalP"/>
    </source>
</evidence>
<evidence type="ECO:0000259" key="3">
    <source>
        <dbReference type="Pfam" id="PF14498"/>
    </source>
</evidence>
<feature type="compositionally biased region" description="Basic and acidic residues" evidence="1">
    <location>
        <begin position="213"/>
        <end position="222"/>
    </location>
</feature>
<evidence type="ECO:0000313" key="6">
    <source>
        <dbReference type="EMBL" id="MFC4313543.1"/>
    </source>
</evidence>
<protein>
    <submittedName>
        <fullName evidence="6">Glycoside hydrolase N-terminal domain-containing protein</fullName>
    </submittedName>
</protein>
<accession>A0ABV8T109</accession>
<dbReference type="InterPro" id="IPR012341">
    <property type="entry name" value="6hp_glycosidase-like_sf"/>
</dbReference>
<feature type="domain" description="Glycosyl hydrolase family 95 catalytic" evidence="5">
    <location>
        <begin position="333"/>
        <end position="731"/>
    </location>
</feature>
<keyword evidence="6" id="KW-0378">Hydrolase</keyword>
<dbReference type="Gene3D" id="1.50.10.10">
    <property type="match status" value="1"/>
</dbReference>
<evidence type="ECO:0000256" key="1">
    <source>
        <dbReference type="SAM" id="MobiDB-lite"/>
    </source>
</evidence>
<feature type="region of interest" description="Disordered" evidence="1">
    <location>
        <begin position="203"/>
        <end position="234"/>
    </location>
</feature>
<feature type="signal peptide" evidence="2">
    <location>
        <begin position="1"/>
        <end position="25"/>
    </location>
</feature>
<feature type="domain" description="Glycosyl hydrolase family 95 N-terminal" evidence="3">
    <location>
        <begin position="39"/>
        <end position="310"/>
    </location>
</feature>
<dbReference type="Pfam" id="PF22124">
    <property type="entry name" value="Glyco_hydro_95_cat"/>
    <property type="match status" value="1"/>
</dbReference>
<sequence length="823" mass="90634">MRLSRRTVLQAAAATTLLNSRFAHSASTPAQPPNASNVLWYTRTAQEWVEALPIGNGRIGAMIFGGTGQERLQLNEDTLWGGGPYDPANPEAREALPEVRKLVFAGEYAKATELVNARVMAKPGRQMSYQSVGDLRLTFPGIETATDYRRDLNLDGALATTRFTSNGVKHIREVFASAPDNVLVLRLGADKPRSVDVDVTFRWPVPSRPADPPGDKLKERKQQSGGPGSVSFDNSVPAPAGLVLRALPDGDLIMQGRNSAQLGVAGALTYEARARLIVTGGKKQSNESSVSVRGADSVILLIAMATSYRDYQRVDGDPAALNKASLDRAAARSFNELLSRHQTDHRRLFRRVQLDLGQTAAADRPTDERVRTSMTGDDPALAALYYQYGRYLLIASSRPGSQPANLQGIWNDMSNPPWGSKYTININTEMNYWPAEPTDLGECVEPLIAMLKDLSVTGARTAKTMYGARGWVTHHNTDLWRATGPIDGAKYGMWPMGGAWLCQHLWDRYDYSRDVRYLESVYPILKSAAEFFLDTLVEHPNGQWLVTNPSMSPENNHRPDVSIAAGPTMDNQILRDLFANTAKAAGILNRDQEFVASLEATRKRLPPEQIGAQGQLQEWLEDWDAQVPDIHHRHVSHLYGLHPSGQISVDYTPKLAQAVRKSLEIRGDNATGWGIGWRLNLWARLRDGEHAYQVLKLLLGPERTYPNLFDAHPPFQIDGNFGGTSGMTEMLLQSLKSPKGDDEVWLLPALPKAWPQGSVTGLRARGGLRVDLNWRGGSLQECRLSAVRDGSWILRSGNSSLPVSMKAGRSQTIRLSEGVLSSS</sequence>
<reference evidence="7" key="1">
    <citation type="journal article" date="2019" name="Int. J. Syst. Evol. Microbiol.">
        <title>The Global Catalogue of Microorganisms (GCM) 10K type strain sequencing project: providing services to taxonomists for standard genome sequencing and annotation.</title>
        <authorList>
            <consortium name="The Broad Institute Genomics Platform"/>
            <consortium name="The Broad Institute Genome Sequencing Center for Infectious Disease"/>
            <person name="Wu L."/>
            <person name="Ma J."/>
        </authorList>
    </citation>
    <scope>NUCLEOTIDE SEQUENCE [LARGE SCALE GENOMIC DNA]</scope>
    <source>
        <strain evidence="7">CGMCC 1.10759</strain>
    </source>
</reference>
<dbReference type="PANTHER" id="PTHR31084">
    <property type="entry name" value="ALPHA-L-FUCOSIDASE 2"/>
    <property type="match status" value="1"/>
</dbReference>
<keyword evidence="7" id="KW-1185">Reference proteome</keyword>
<dbReference type="PANTHER" id="PTHR31084:SF0">
    <property type="entry name" value="ALPHA-L-FUCOSIDASE 2"/>
    <property type="match status" value="1"/>
</dbReference>
<comment type="caution">
    <text evidence="6">The sequence shown here is derived from an EMBL/GenBank/DDBJ whole genome shotgun (WGS) entry which is preliminary data.</text>
</comment>
<dbReference type="EMBL" id="JBHSDU010000015">
    <property type="protein sequence ID" value="MFC4313543.1"/>
    <property type="molecule type" value="Genomic_DNA"/>
</dbReference>
<organism evidence="6 7">
    <name type="scientific">Steroidobacter flavus</name>
    <dbReference type="NCBI Taxonomy" id="1842136"/>
    <lineage>
        <taxon>Bacteria</taxon>
        <taxon>Pseudomonadati</taxon>
        <taxon>Pseudomonadota</taxon>
        <taxon>Gammaproteobacteria</taxon>
        <taxon>Steroidobacterales</taxon>
        <taxon>Steroidobacteraceae</taxon>
        <taxon>Steroidobacter</taxon>
    </lineage>
</organism>
<evidence type="ECO:0000259" key="5">
    <source>
        <dbReference type="Pfam" id="PF22124"/>
    </source>
</evidence>
<dbReference type="InterPro" id="IPR027414">
    <property type="entry name" value="GH95_N_dom"/>
</dbReference>
<dbReference type="SUPFAM" id="SSF48208">
    <property type="entry name" value="Six-hairpin glycosidases"/>
    <property type="match status" value="1"/>
</dbReference>
<feature type="chain" id="PRO_5045220027" evidence="2">
    <location>
        <begin position="26"/>
        <end position="823"/>
    </location>
</feature>
<dbReference type="Pfam" id="PF14498">
    <property type="entry name" value="Glyco_hyd_65N_2"/>
    <property type="match status" value="1"/>
</dbReference>
<evidence type="ECO:0000259" key="4">
    <source>
        <dbReference type="Pfam" id="PF21307"/>
    </source>
</evidence>
<dbReference type="RefSeq" id="WP_380603955.1">
    <property type="nucleotide sequence ID" value="NZ_JBHSDU010000015.1"/>
</dbReference>
<dbReference type="GO" id="GO:0016787">
    <property type="term" value="F:hydrolase activity"/>
    <property type="evidence" value="ECO:0007669"/>
    <property type="project" value="UniProtKB-KW"/>
</dbReference>
<dbReference type="InterPro" id="IPR054363">
    <property type="entry name" value="GH95_cat"/>
</dbReference>
<dbReference type="InterPro" id="IPR049053">
    <property type="entry name" value="AFCA-like_C"/>
</dbReference>
<proteinExistence type="predicted"/>
<dbReference type="Pfam" id="PF21307">
    <property type="entry name" value="Glyco_hydro_95_C"/>
    <property type="match status" value="1"/>
</dbReference>
<keyword evidence="2" id="KW-0732">Signal</keyword>
<dbReference type="InterPro" id="IPR016518">
    <property type="entry name" value="Alpha-L-fucosidase"/>
</dbReference>
<evidence type="ECO:0000313" key="7">
    <source>
        <dbReference type="Proteomes" id="UP001595904"/>
    </source>
</evidence>
<name>A0ABV8T109_9GAMM</name>
<dbReference type="Proteomes" id="UP001595904">
    <property type="component" value="Unassembled WGS sequence"/>
</dbReference>
<feature type="domain" description="Alpha fucosidase A-like C-terminal" evidence="4">
    <location>
        <begin position="742"/>
        <end position="803"/>
    </location>
</feature>
<dbReference type="InterPro" id="IPR008928">
    <property type="entry name" value="6-hairpin_glycosidase_sf"/>
</dbReference>